<sequence>MASNFVNAARFTALEGMVNQLAANMNTNMVELMAMLRDQNRASSSHTPPPEHRPTFDPNPVVPSTFVSEVEDTSFSAMMYVPAVHSVSDPLSPPPAPTAVPLRPVDFLLTESTMYTLPPLNIPTQPLIYTGPPPTLPPVTSVPAPISAIDHFPFQTPQPQMNFPYPAPPPLNIPPSELGTPTQAAPTAPLTNIPPEAEMEQERRMKKMEETIEALQVGTSHLDYGDFNWNLFPGMRLPPKIKIPSFESPISRSRPIHRPRQLSFIRHLRNSMLPLKHSKTKLRLRDLFSQLNVLQLQELNKAVLLNRVHASSTPISRRVGAE</sequence>
<comment type="caution">
    <text evidence="2">The sequence shown here is derived from an EMBL/GenBank/DDBJ whole genome shotgun (WGS) entry which is preliminary data.</text>
</comment>
<feature type="region of interest" description="Disordered" evidence="1">
    <location>
        <begin position="40"/>
        <end position="61"/>
    </location>
</feature>
<organism evidence="2 3">
    <name type="scientific">Punica granatum</name>
    <name type="common">Pomegranate</name>
    <dbReference type="NCBI Taxonomy" id="22663"/>
    <lineage>
        <taxon>Eukaryota</taxon>
        <taxon>Viridiplantae</taxon>
        <taxon>Streptophyta</taxon>
        <taxon>Embryophyta</taxon>
        <taxon>Tracheophyta</taxon>
        <taxon>Spermatophyta</taxon>
        <taxon>Magnoliopsida</taxon>
        <taxon>eudicotyledons</taxon>
        <taxon>Gunneridae</taxon>
        <taxon>Pentapetalae</taxon>
        <taxon>rosids</taxon>
        <taxon>malvids</taxon>
        <taxon>Myrtales</taxon>
        <taxon>Lythraceae</taxon>
        <taxon>Punica</taxon>
    </lineage>
</organism>
<keyword evidence="3" id="KW-1185">Reference proteome</keyword>
<dbReference type="Proteomes" id="UP000233551">
    <property type="component" value="Unassembled WGS sequence"/>
</dbReference>
<protein>
    <submittedName>
        <fullName evidence="2">Uncharacterized protein</fullName>
    </submittedName>
</protein>
<gene>
    <name evidence="2" type="ORF">CRG98_014232</name>
</gene>
<name>A0A2I0KA42_PUNGR</name>
<dbReference type="STRING" id="22663.A0A2I0KA42"/>
<evidence type="ECO:0000313" key="3">
    <source>
        <dbReference type="Proteomes" id="UP000233551"/>
    </source>
</evidence>
<accession>A0A2I0KA42</accession>
<dbReference type="AlphaFoldDB" id="A0A2I0KA42"/>
<proteinExistence type="predicted"/>
<evidence type="ECO:0000313" key="2">
    <source>
        <dbReference type="EMBL" id="PKI65384.1"/>
    </source>
</evidence>
<dbReference type="EMBL" id="PGOL01000755">
    <property type="protein sequence ID" value="PKI65384.1"/>
    <property type="molecule type" value="Genomic_DNA"/>
</dbReference>
<evidence type="ECO:0000256" key="1">
    <source>
        <dbReference type="SAM" id="MobiDB-lite"/>
    </source>
</evidence>
<reference evidence="2 3" key="1">
    <citation type="submission" date="2017-11" db="EMBL/GenBank/DDBJ databases">
        <title>De-novo sequencing of pomegranate (Punica granatum L.) genome.</title>
        <authorList>
            <person name="Akparov Z."/>
            <person name="Amiraslanov A."/>
            <person name="Hajiyeva S."/>
            <person name="Abbasov M."/>
            <person name="Kaur K."/>
            <person name="Hamwieh A."/>
            <person name="Solovyev V."/>
            <person name="Salamov A."/>
            <person name="Braich B."/>
            <person name="Kosarev P."/>
            <person name="Mahmoud A."/>
            <person name="Hajiyev E."/>
            <person name="Babayeva S."/>
            <person name="Izzatullayeva V."/>
            <person name="Mammadov A."/>
            <person name="Mammadov A."/>
            <person name="Sharifova S."/>
            <person name="Ojaghi J."/>
            <person name="Eynullazada K."/>
            <person name="Bayramov B."/>
            <person name="Abdulazimova A."/>
            <person name="Shahmuradov I."/>
        </authorList>
    </citation>
    <scope>NUCLEOTIDE SEQUENCE [LARGE SCALE GENOMIC DNA]</scope>
    <source>
        <strain evidence="3">cv. AG2017</strain>
        <tissue evidence="2">Leaf</tissue>
    </source>
</reference>